<accession>A0A4Z0AYD4</accession>
<evidence type="ECO:0000313" key="3">
    <source>
        <dbReference type="Proteomes" id="UP000297391"/>
    </source>
</evidence>
<feature type="chain" id="PRO_5021278328" evidence="1">
    <location>
        <begin position="20"/>
        <end position="88"/>
    </location>
</feature>
<comment type="caution">
    <text evidence="2">The sequence shown here is derived from an EMBL/GenBank/DDBJ whole genome shotgun (WGS) entry which is preliminary data.</text>
</comment>
<dbReference type="Proteomes" id="UP000297391">
    <property type="component" value="Unassembled WGS sequence"/>
</dbReference>
<protein>
    <submittedName>
        <fullName evidence="2">DUF2790 domain-containing protein</fullName>
    </submittedName>
</protein>
<name>A0A4Z0AYD4_9PSED</name>
<sequence>MKVPVAMIALFGFSAMVMAQEGPTSVQVQQIPIEQYSYSTHLDVAKVISQTEVADVCGVVPMRMTYEDSQGKQHILAYEVMGSGCSNG</sequence>
<dbReference type="AlphaFoldDB" id="A0A4Z0AYD4"/>
<gene>
    <name evidence="2" type="ORF">DYL59_06880</name>
</gene>
<dbReference type="Pfam" id="PF10976">
    <property type="entry name" value="DUF2790"/>
    <property type="match status" value="1"/>
</dbReference>
<keyword evidence="1" id="KW-0732">Signal</keyword>
<keyword evidence="3" id="KW-1185">Reference proteome</keyword>
<dbReference type="InterPro" id="IPR021245">
    <property type="entry name" value="DUF2790"/>
</dbReference>
<dbReference type="OrthoDB" id="6903763at2"/>
<proteinExistence type="predicted"/>
<dbReference type="EMBL" id="QUZU01000005">
    <property type="protein sequence ID" value="TFY91199.1"/>
    <property type="molecule type" value="Genomic_DNA"/>
</dbReference>
<organism evidence="2 3">
    <name type="scientific">Pseudomonas kairouanensis</name>
    <dbReference type="NCBI Taxonomy" id="2293832"/>
    <lineage>
        <taxon>Bacteria</taxon>
        <taxon>Pseudomonadati</taxon>
        <taxon>Pseudomonadota</taxon>
        <taxon>Gammaproteobacteria</taxon>
        <taxon>Pseudomonadales</taxon>
        <taxon>Pseudomonadaceae</taxon>
        <taxon>Pseudomonas</taxon>
    </lineage>
</organism>
<feature type="signal peptide" evidence="1">
    <location>
        <begin position="1"/>
        <end position="19"/>
    </location>
</feature>
<evidence type="ECO:0000256" key="1">
    <source>
        <dbReference type="SAM" id="SignalP"/>
    </source>
</evidence>
<dbReference type="Gene3D" id="2.30.140.50">
    <property type="entry name" value="Protein of unknown function DUF2790"/>
    <property type="match status" value="1"/>
</dbReference>
<reference evidence="2 3" key="1">
    <citation type="journal article" date="2019" name="Syst. Appl. Microbiol.">
        <title>New species of pathogenic Pseudomonas isolated from citrus in Tunisia: Proposal of Pseudomonas kairouanensis sp. nov. and Pseudomonas nabeulensis sp. nov.</title>
        <authorList>
            <person name="Oueslati M."/>
            <person name="Mulet M."/>
            <person name="Gomila M."/>
            <person name="Berge O."/>
            <person name="Hajlaoui M.R."/>
            <person name="Lalucat J."/>
            <person name="Sadfi-Zouaoui N."/>
            <person name="Garcia-Valdes E."/>
        </authorList>
    </citation>
    <scope>NUCLEOTIDE SEQUENCE [LARGE SCALE GENOMIC DNA]</scope>
    <source>
        <strain evidence="2 3">KC12</strain>
    </source>
</reference>
<dbReference type="RefSeq" id="WP_135288494.1">
    <property type="nucleotide sequence ID" value="NZ_QUZU01000005.1"/>
</dbReference>
<evidence type="ECO:0000313" key="2">
    <source>
        <dbReference type="EMBL" id="TFY91199.1"/>
    </source>
</evidence>